<protein>
    <submittedName>
        <fullName evidence="1">Uncharacterized protein</fullName>
    </submittedName>
</protein>
<dbReference type="AlphaFoldDB" id="A0A3M7QUE6"/>
<sequence length="68" mass="8216">MVSFHVHSCISNLKDQIFVIIRCMKESEFRVDICRQFIRFIIYRQTLQTEFQIHLSIILLYRPGTNKP</sequence>
<keyword evidence="2" id="KW-1185">Reference proteome</keyword>
<dbReference type="EMBL" id="REGN01005100">
    <property type="protein sequence ID" value="RNA14839.1"/>
    <property type="molecule type" value="Genomic_DNA"/>
</dbReference>
<dbReference type="Proteomes" id="UP000276133">
    <property type="component" value="Unassembled WGS sequence"/>
</dbReference>
<accession>A0A3M7QUE6</accession>
<evidence type="ECO:0000313" key="1">
    <source>
        <dbReference type="EMBL" id="RNA14839.1"/>
    </source>
</evidence>
<name>A0A3M7QUE6_BRAPC</name>
<proteinExistence type="predicted"/>
<comment type="caution">
    <text evidence="1">The sequence shown here is derived from an EMBL/GenBank/DDBJ whole genome shotgun (WGS) entry which is preliminary data.</text>
</comment>
<gene>
    <name evidence="1" type="ORF">BpHYR1_035797</name>
</gene>
<organism evidence="1 2">
    <name type="scientific">Brachionus plicatilis</name>
    <name type="common">Marine rotifer</name>
    <name type="synonym">Brachionus muelleri</name>
    <dbReference type="NCBI Taxonomy" id="10195"/>
    <lineage>
        <taxon>Eukaryota</taxon>
        <taxon>Metazoa</taxon>
        <taxon>Spiralia</taxon>
        <taxon>Gnathifera</taxon>
        <taxon>Rotifera</taxon>
        <taxon>Eurotatoria</taxon>
        <taxon>Monogononta</taxon>
        <taxon>Pseudotrocha</taxon>
        <taxon>Ploima</taxon>
        <taxon>Brachionidae</taxon>
        <taxon>Brachionus</taxon>
    </lineage>
</organism>
<reference evidence="1 2" key="1">
    <citation type="journal article" date="2018" name="Sci. Rep.">
        <title>Genomic signatures of local adaptation to the degree of environmental predictability in rotifers.</title>
        <authorList>
            <person name="Franch-Gras L."/>
            <person name="Hahn C."/>
            <person name="Garcia-Roger E.M."/>
            <person name="Carmona M.J."/>
            <person name="Serra M."/>
            <person name="Gomez A."/>
        </authorList>
    </citation>
    <scope>NUCLEOTIDE SEQUENCE [LARGE SCALE GENOMIC DNA]</scope>
    <source>
        <strain evidence="1">HYR1</strain>
    </source>
</reference>
<evidence type="ECO:0000313" key="2">
    <source>
        <dbReference type="Proteomes" id="UP000276133"/>
    </source>
</evidence>